<comment type="caution">
    <text evidence="10">The sequence shown here is derived from an EMBL/GenBank/DDBJ whole genome shotgun (WGS) entry which is preliminary data.</text>
</comment>
<dbReference type="Proteomes" id="UP000177941">
    <property type="component" value="Unassembled WGS sequence"/>
</dbReference>
<accession>A0A1G1X9Q6</accession>
<comment type="similarity">
    <text evidence="1 7 8">Belongs to the universal ribosomal protein uS13 family.</text>
</comment>
<dbReference type="InterPro" id="IPR010979">
    <property type="entry name" value="Ribosomal_uS13-like_H2TH"/>
</dbReference>
<protein>
    <recommendedName>
        <fullName evidence="6 7">Small ribosomal subunit protein uS13</fullName>
    </recommendedName>
</protein>
<dbReference type="PANTHER" id="PTHR10871">
    <property type="entry name" value="30S RIBOSOMAL PROTEIN S13/40S RIBOSOMAL PROTEIN S18"/>
    <property type="match status" value="1"/>
</dbReference>
<keyword evidence="3 7" id="KW-0694">RNA-binding</keyword>
<gene>
    <name evidence="7" type="primary">rpsM</name>
    <name evidence="10" type="ORF">A3E36_03295</name>
</gene>
<dbReference type="GO" id="GO:0000049">
    <property type="term" value="F:tRNA binding"/>
    <property type="evidence" value="ECO:0007669"/>
    <property type="project" value="UniProtKB-UniRule"/>
</dbReference>
<dbReference type="GO" id="GO:0003735">
    <property type="term" value="F:structural constituent of ribosome"/>
    <property type="evidence" value="ECO:0007669"/>
    <property type="project" value="InterPro"/>
</dbReference>
<dbReference type="GO" id="GO:0019843">
    <property type="term" value="F:rRNA binding"/>
    <property type="evidence" value="ECO:0007669"/>
    <property type="project" value="UniProtKB-UniRule"/>
</dbReference>
<evidence type="ECO:0000256" key="8">
    <source>
        <dbReference type="RuleBase" id="RU003830"/>
    </source>
</evidence>
<dbReference type="PIRSF" id="PIRSF002134">
    <property type="entry name" value="Ribosomal_S13"/>
    <property type="match status" value="1"/>
</dbReference>
<dbReference type="FunFam" id="1.10.8.50:FF:000001">
    <property type="entry name" value="30S ribosomal protein S13"/>
    <property type="match status" value="1"/>
</dbReference>
<dbReference type="GO" id="GO:0006412">
    <property type="term" value="P:translation"/>
    <property type="evidence" value="ECO:0007669"/>
    <property type="project" value="UniProtKB-UniRule"/>
</dbReference>
<dbReference type="PANTHER" id="PTHR10871:SF1">
    <property type="entry name" value="SMALL RIBOSOMAL SUBUNIT PROTEIN US13M"/>
    <property type="match status" value="1"/>
</dbReference>
<name>A0A1G1X9Q6_9BACT</name>
<dbReference type="InterPro" id="IPR018269">
    <property type="entry name" value="Ribosomal_uS13_CS"/>
</dbReference>
<dbReference type="NCBIfam" id="TIGR03631">
    <property type="entry name" value="uS13_bact"/>
    <property type="match status" value="1"/>
</dbReference>
<keyword evidence="2 7" id="KW-0699">rRNA-binding</keyword>
<evidence type="ECO:0000256" key="9">
    <source>
        <dbReference type="SAM" id="MobiDB-lite"/>
    </source>
</evidence>
<dbReference type="HAMAP" id="MF_01315">
    <property type="entry name" value="Ribosomal_uS13"/>
    <property type="match status" value="1"/>
</dbReference>
<feature type="region of interest" description="Disordered" evidence="9">
    <location>
        <begin position="84"/>
        <end position="128"/>
    </location>
</feature>
<dbReference type="EMBL" id="MHHS01000032">
    <property type="protein sequence ID" value="OGY36611.1"/>
    <property type="molecule type" value="Genomic_DNA"/>
</dbReference>
<dbReference type="InterPro" id="IPR001892">
    <property type="entry name" value="Ribosomal_uS13"/>
</dbReference>
<dbReference type="Gene3D" id="4.10.910.10">
    <property type="entry name" value="30s ribosomal protein s13, domain 2"/>
    <property type="match status" value="1"/>
</dbReference>
<reference evidence="10 11" key="1">
    <citation type="journal article" date="2016" name="Nat. Commun.">
        <title>Thousands of microbial genomes shed light on interconnected biogeochemical processes in an aquifer system.</title>
        <authorList>
            <person name="Anantharaman K."/>
            <person name="Brown C.T."/>
            <person name="Hug L.A."/>
            <person name="Sharon I."/>
            <person name="Castelle C.J."/>
            <person name="Probst A.J."/>
            <person name="Thomas B.C."/>
            <person name="Singh A."/>
            <person name="Wilkins M.J."/>
            <person name="Karaoz U."/>
            <person name="Brodie E.L."/>
            <person name="Williams K.H."/>
            <person name="Hubbard S.S."/>
            <person name="Banfield J.F."/>
        </authorList>
    </citation>
    <scope>NUCLEOTIDE SEQUENCE [LARGE SCALE GENOMIC DNA]</scope>
</reference>
<dbReference type="GO" id="GO:0015935">
    <property type="term" value="C:small ribosomal subunit"/>
    <property type="evidence" value="ECO:0007669"/>
    <property type="project" value="TreeGrafter"/>
</dbReference>
<proteinExistence type="inferred from homology"/>
<evidence type="ECO:0000256" key="3">
    <source>
        <dbReference type="ARBA" id="ARBA00022884"/>
    </source>
</evidence>
<evidence type="ECO:0000256" key="7">
    <source>
        <dbReference type="HAMAP-Rule" id="MF_01315"/>
    </source>
</evidence>
<evidence type="ECO:0000313" key="10">
    <source>
        <dbReference type="EMBL" id="OGY36611.1"/>
    </source>
</evidence>
<evidence type="ECO:0000256" key="6">
    <source>
        <dbReference type="ARBA" id="ARBA00035166"/>
    </source>
</evidence>
<dbReference type="Gene3D" id="1.10.8.50">
    <property type="match status" value="1"/>
</dbReference>
<dbReference type="SUPFAM" id="SSF46946">
    <property type="entry name" value="S13-like H2TH domain"/>
    <property type="match status" value="1"/>
</dbReference>
<dbReference type="AlphaFoldDB" id="A0A1G1X9Q6"/>
<keyword evidence="7" id="KW-0820">tRNA-binding</keyword>
<dbReference type="InterPro" id="IPR027437">
    <property type="entry name" value="Rbsml_uS13_C"/>
</dbReference>
<keyword evidence="4 7" id="KW-0689">Ribosomal protein</keyword>
<sequence>MRISGVTLQDKKHILFALTDIYGIGRPMAAKILQELGIDPSVPTRELTEKEEQALREHIEKNMRVEGELRREIAMNIKRHRDIGSYRGVRHAKHLPVRGQRTKTNSRTVRGNVRKTAGSGRKSSNEKT</sequence>
<comment type="subunit">
    <text evidence="7">Part of the 30S ribosomal subunit. Forms a loose heterodimer with protein S19. Forms two bridges to the 50S subunit in the 70S ribosome.</text>
</comment>
<evidence type="ECO:0000256" key="4">
    <source>
        <dbReference type="ARBA" id="ARBA00022980"/>
    </source>
</evidence>
<keyword evidence="5 7" id="KW-0687">Ribonucleoprotein</keyword>
<dbReference type="PROSITE" id="PS00646">
    <property type="entry name" value="RIBOSOMAL_S13_1"/>
    <property type="match status" value="1"/>
</dbReference>
<evidence type="ECO:0000256" key="1">
    <source>
        <dbReference type="ARBA" id="ARBA00008080"/>
    </source>
</evidence>
<dbReference type="Pfam" id="PF00416">
    <property type="entry name" value="Ribosomal_S13"/>
    <property type="match status" value="1"/>
</dbReference>
<evidence type="ECO:0000256" key="2">
    <source>
        <dbReference type="ARBA" id="ARBA00022730"/>
    </source>
</evidence>
<organism evidence="10 11">
    <name type="scientific">Candidatus Andersenbacteria bacterium RIFCSPHIGHO2_12_FULL_45_11b</name>
    <dbReference type="NCBI Taxonomy" id="1797282"/>
    <lineage>
        <taxon>Bacteria</taxon>
        <taxon>Candidatus Anderseniibacteriota</taxon>
    </lineage>
</organism>
<comment type="function">
    <text evidence="7">Located at the top of the head of the 30S subunit, it contacts several helices of the 16S rRNA. In the 70S ribosome it contacts the 23S rRNA (bridge B1a) and protein L5 of the 50S subunit (bridge B1b), connecting the 2 subunits; these bridges are implicated in subunit movement. Contacts the tRNAs in the A and P-sites.</text>
</comment>
<evidence type="ECO:0000313" key="11">
    <source>
        <dbReference type="Proteomes" id="UP000177941"/>
    </source>
</evidence>
<evidence type="ECO:0000256" key="5">
    <source>
        <dbReference type="ARBA" id="ARBA00023274"/>
    </source>
</evidence>
<dbReference type="PROSITE" id="PS50159">
    <property type="entry name" value="RIBOSOMAL_S13_2"/>
    <property type="match status" value="1"/>
</dbReference>
<dbReference type="GO" id="GO:0005829">
    <property type="term" value="C:cytosol"/>
    <property type="evidence" value="ECO:0007669"/>
    <property type="project" value="TreeGrafter"/>
</dbReference>
<dbReference type="InterPro" id="IPR019980">
    <property type="entry name" value="Ribosomal_uS13_bac-type"/>
</dbReference>